<evidence type="ECO:0000313" key="15">
    <source>
        <dbReference type="Proteomes" id="UP000247476"/>
    </source>
</evidence>
<dbReference type="Pfam" id="PF00015">
    <property type="entry name" value="MCPsignal"/>
    <property type="match status" value="1"/>
</dbReference>
<evidence type="ECO:0000256" key="3">
    <source>
        <dbReference type="ARBA" id="ARBA00022481"/>
    </source>
</evidence>
<keyword evidence="4" id="KW-0145">Chemotaxis</keyword>
<dbReference type="GO" id="GO:0007165">
    <property type="term" value="P:signal transduction"/>
    <property type="evidence" value="ECO:0007669"/>
    <property type="project" value="UniProtKB-KW"/>
</dbReference>
<accession>A0A2V5K2D2</accession>
<keyword evidence="15" id="KW-1185">Reference proteome</keyword>
<evidence type="ECO:0000256" key="11">
    <source>
        <dbReference type="SAM" id="Phobius"/>
    </source>
</evidence>
<evidence type="ECO:0000256" key="9">
    <source>
        <dbReference type="ARBA" id="ARBA00029447"/>
    </source>
</evidence>
<dbReference type="PANTHER" id="PTHR32089:SF114">
    <property type="entry name" value="METHYL-ACCEPTING CHEMOTAXIS PROTEIN MCPB"/>
    <property type="match status" value="1"/>
</dbReference>
<evidence type="ECO:0000256" key="8">
    <source>
        <dbReference type="ARBA" id="ARBA00023224"/>
    </source>
</evidence>
<keyword evidence="2" id="KW-1003">Cell membrane</keyword>
<dbReference type="EMBL" id="QJVJ01000007">
    <property type="protein sequence ID" value="PYI53328.1"/>
    <property type="molecule type" value="Genomic_DNA"/>
</dbReference>
<keyword evidence="7 11" id="KW-0472">Membrane</keyword>
<dbReference type="SUPFAM" id="SSF103190">
    <property type="entry name" value="Sensory domain-like"/>
    <property type="match status" value="1"/>
</dbReference>
<dbReference type="PROSITE" id="PS50885">
    <property type="entry name" value="HAMP"/>
    <property type="match status" value="1"/>
</dbReference>
<dbReference type="Pfam" id="PF02743">
    <property type="entry name" value="dCache_1"/>
    <property type="match status" value="1"/>
</dbReference>
<dbReference type="InterPro" id="IPR033479">
    <property type="entry name" value="dCache_1"/>
</dbReference>
<feature type="transmembrane region" description="Helical" evidence="11">
    <location>
        <begin position="275"/>
        <end position="299"/>
    </location>
</feature>
<evidence type="ECO:0000313" key="14">
    <source>
        <dbReference type="EMBL" id="PYI53328.1"/>
    </source>
</evidence>
<dbReference type="SMART" id="SM00283">
    <property type="entry name" value="MA"/>
    <property type="match status" value="1"/>
</dbReference>
<dbReference type="InterPro" id="IPR004089">
    <property type="entry name" value="MCPsignal_dom"/>
</dbReference>
<dbReference type="OrthoDB" id="243053at2"/>
<feature type="domain" description="Methyl-accepting transducer" evidence="12">
    <location>
        <begin position="350"/>
        <end position="600"/>
    </location>
</feature>
<dbReference type="FunFam" id="1.10.287.950:FF:000001">
    <property type="entry name" value="Methyl-accepting chemotaxis sensory transducer"/>
    <property type="match status" value="1"/>
</dbReference>
<gene>
    <name evidence="14" type="ORF">DLM86_16200</name>
</gene>
<dbReference type="AlphaFoldDB" id="A0A2V5K2D2"/>
<evidence type="ECO:0000256" key="2">
    <source>
        <dbReference type="ARBA" id="ARBA00022475"/>
    </source>
</evidence>
<sequence length="621" mass="66660">MFIVRATMTVKNKLIVSFAALLLVPGVLIGLLSYQSAKSRLEEQLLFSAGENVGLLNATIRNVIEPKLNDANFFAKEVHRDQFSGAGRQLLQNRLNQYASLHPEIKGTYVGTDGGGMIISPEQTFPEGFDPRKRPWYERAVGEPGKTVVTDPYVDVSDGTVIVTVSKRLDDRSGVVAFDLNLQKLTDIVKQVKIGKDGYPFLMDRNGNYLVHPDFESGSGAKEEWTRGLYAQPTGQFEYETGGEKRELAFMTNELTGWKIVGTMSAREVEQAAEAIFVTTALVVAIAIAAGAVVVFVILRSILRPLNRLIQASEKVGQGDLTERSNIRTRDEFGRLGQSFDRMADSLSGLLAEVNDTSSLLAASSEQLSASADQNSRASEQIAGTINEVAVGARSIADSGQSVSAAARDTSDQAGNGQREIENVIRQMNSINEKVSGLGLAVQGLGARSEEIGQIVDAIRDIADQTNLLALNAAIEAARAGEHGKGFAVVAEEVRKLAEQSSDSTGRITQLIHAIQSETASVVESMQAAVREVDNGIRLADVSGETFRLIRQSVAGVVEQIGSVSGASRDIAAATGEVSAATEQQMASMEEIAASAATLERIAEQLQQLLGQFKIRSDRSA</sequence>
<reference evidence="14 15" key="1">
    <citation type="submission" date="2018-05" db="EMBL/GenBank/DDBJ databases">
        <title>Paenibacillus flagellatus sp. nov., isolated from selenium mineral soil.</title>
        <authorList>
            <person name="Dai X."/>
        </authorList>
    </citation>
    <scope>NUCLEOTIDE SEQUENCE [LARGE SCALE GENOMIC DNA]</scope>
    <source>
        <strain evidence="14 15">DXL2</strain>
    </source>
</reference>
<proteinExistence type="inferred from homology"/>
<keyword evidence="6 11" id="KW-1133">Transmembrane helix</keyword>
<dbReference type="Gene3D" id="3.30.450.20">
    <property type="entry name" value="PAS domain"/>
    <property type="match status" value="2"/>
</dbReference>
<dbReference type="CDD" id="cd12913">
    <property type="entry name" value="PDC1_MCP_like"/>
    <property type="match status" value="1"/>
</dbReference>
<comment type="caution">
    <text evidence="14">The sequence shown here is derived from an EMBL/GenBank/DDBJ whole genome shotgun (WGS) entry which is preliminary data.</text>
</comment>
<evidence type="ECO:0000256" key="4">
    <source>
        <dbReference type="ARBA" id="ARBA00022500"/>
    </source>
</evidence>
<dbReference type="Pfam" id="PF00672">
    <property type="entry name" value="HAMP"/>
    <property type="match status" value="1"/>
</dbReference>
<dbReference type="PANTHER" id="PTHR32089">
    <property type="entry name" value="METHYL-ACCEPTING CHEMOTAXIS PROTEIN MCPB"/>
    <property type="match status" value="1"/>
</dbReference>
<organism evidence="14 15">
    <name type="scientific">Paenibacillus flagellatus</name>
    <dbReference type="NCBI Taxonomy" id="2211139"/>
    <lineage>
        <taxon>Bacteria</taxon>
        <taxon>Bacillati</taxon>
        <taxon>Bacillota</taxon>
        <taxon>Bacilli</taxon>
        <taxon>Bacillales</taxon>
        <taxon>Paenibacillaceae</taxon>
        <taxon>Paenibacillus</taxon>
    </lineage>
</organism>
<dbReference type="CDD" id="cd12912">
    <property type="entry name" value="PDC2_MCP_like"/>
    <property type="match status" value="1"/>
</dbReference>
<comment type="subcellular location">
    <subcellularLocation>
        <location evidence="1">Cell membrane</location>
        <topology evidence="1">Multi-pass membrane protein</topology>
    </subcellularLocation>
</comment>
<evidence type="ECO:0000256" key="7">
    <source>
        <dbReference type="ARBA" id="ARBA00023136"/>
    </source>
</evidence>
<dbReference type="CDD" id="cd11386">
    <property type="entry name" value="MCP_signal"/>
    <property type="match status" value="1"/>
</dbReference>
<evidence type="ECO:0000256" key="5">
    <source>
        <dbReference type="ARBA" id="ARBA00022692"/>
    </source>
</evidence>
<dbReference type="SMART" id="SM00304">
    <property type="entry name" value="HAMP"/>
    <property type="match status" value="1"/>
</dbReference>
<evidence type="ECO:0000256" key="6">
    <source>
        <dbReference type="ARBA" id="ARBA00022989"/>
    </source>
</evidence>
<dbReference type="SUPFAM" id="SSF58104">
    <property type="entry name" value="Methyl-accepting chemotaxis protein (MCP) signaling domain"/>
    <property type="match status" value="1"/>
</dbReference>
<evidence type="ECO:0000259" key="12">
    <source>
        <dbReference type="PROSITE" id="PS50111"/>
    </source>
</evidence>
<name>A0A2V5K2D2_9BACL</name>
<dbReference type="CDD" id="cd06225">
    <property type="entry name" value="HAMP"/>
    <property type="match status" value="1"/>
</dbReference>
<dbReference type="InterPro" id="IPR003660">
    <property type="entry name" value="HAMP_dom"/>
</dbReference>
<evidence type="ECO:0000256" key="10">
    <source>
        <dbReference type="PROSITE-ProRule" id="PRU00284"/>
    </source>
</evidence>
<keyword evidence="5 11" id="KW-0812">Transmembrane</keyword>
<keyword evidence="8 10" id="KW-0807">Transducer</keyword>
<feature type="domain" description="HAMP" evidence="13">
    <location>
        <begin position="300"/>
        <end position="352"/>
    </location>
</feature>
<dbReference type="InterPro" id="IPR029151">
    <property type="entry name" value="Sensor-like_sf"/>
</dbReference>
<dbReference type="Proteomes" id="UP000247476">
    <property type="component" value="Unassembled WGS sequence"/>
</dbReference>
<comment type="similarity">
    <text evidence="9">Belongs to the methyl-accepting chemotaxis (MCP) protein family.</text>
</comment>
<dbReference type="GO" id="GO:0005886">
    <property type="term" value="C:plasma membrane"/>
    <property type="evidence" value="ECO:0007669"/>
    <property type="project" value="UniProtKB-SubCell"/>
</dbReference>
<keyword evidence="3" id="KW-0488">Methylation</keyword>
<evidence type="ECO:0000256" key="1">
    <source>
        <dbReference type="ARBA" id="ARBA00004651"/>
    </source>
</evidence>
<evidence type="ECO:0000259" key="13">
    <source>
        <dbReference type="PROSITE" id="PS50885"/>
    </source>
</evidence>
<dbReference type="Gene3D" id="1.10.287.950">
    <property type="entry name" value="Methyl-accepting chemotaxis protein"/>
    <property type="match status" value="1"/>
</dbReference>
<dbReference type="PROSITE" id="PS50111">
    <property type="entry name" value="CHEMOTAXIS_TRANSDUC_2"/>
    <property type="match status" value="1"/>
</dbReference>
<protein>
    <submittedName>
        <fullName evidence="14">Chemotaxis protein</fullName>
    </submittedName>
</protein>
<dbReference type="GO" id="GO:0006935">
    <property type="term" value="P:chemotaxis"/>
    <property type="evidence" value="ECO:0007669"/>
    <property type="project" value="UniProtKB-KW"/>
</dbReference>